<dbReference type="GO" id="GO:0050661">
    <property type="term" value="F:NADP binding"/>
    <property type="evidence" value="ECO:0007669"/>
    <property type="project" value="InterPro"/>
</dbReference>
<dbReference type="PANTHER" id="PTHR43303:SF4">
    <property type="entry name" value="NADPH DEHYDROGENASE C23G7.10C-RELATED"/>
    <property type="match status" value="1"/>
</dbReference>
<keyword evidence="3" id="KW-0288">FMN</keyword>
<dbReference type="EMBL" id="FOGZ01000010">
    <property type="protein sequence ID" value="SER77862.1"/>
    <property type="molecule type" value="Genomic_DNA"/>
</dbReference>
<feature type="domain" description="NADH:flavin oxidoreductase/NADH oxidase N-terminal" evidence="6">
    <location>
        <begin position="8"/>
        <end position="349"/>
    </location>
</feature>
<dbReference type="OrthoDB" id="3169239at2"/>
<dbReference type="GO" id="GO:0003959">
    <property type="term" value="F:NADPH dehydrogenase activity"/>
    <property type="evidence" value="ECO:0007669"/>
    <property type="project" value="InterPro"/>
</dbReference>
<dbReference type="InterPro" id="IPR013785">
    <property type="entry name" value="Aldolase_TIM"/>
</dbReference>
<dbReference type="GO" id="GO:0010181">
    <property type="term" value="F:FMN binding"/>
    <property type="evidence" value="ECO:0007669"/>
    <property type="project" value="InterPro"/>
</dbReference>
<proteinExistence type="predicted"/>
<evidence type="ECO:0000256" key="5">
    <source>
        <dbReference type="ARBA" id="ARBA00023002"/>
    </source>
</evidence>
<name>A0A1H9RYK0_9ACTN</name>
<dbReference type="Gene3D" id="3.20.20.70">
    <property type="entry name" value="Aldolase class I"/>
    <property type="match status" value="1"/>
</dbReference>
<evidence type="ECO:0000256" key="1">
    <source>
        <dbReference type="ARBA" id="ARBA00001917"/>
    </source>
</evidence>
<protein>
    <submittedName>
        <fullName evidence="7">2,4-dienoyl-CoA reductase</fullName>
    </submittedName>
</protein>
<dbReference type="AlphaFoldDB" id="A0A1H9RYK0"/>
<evidence type="ECO:0000256" key="2">
    <source>
        <dbReference type="ARBA" id="ARBA00022630"/>
    </source>
</evidence>
<keyword evidence="2" id="KW-0285">Flavoprotein</keyword>
<dbReference type="SUPFAM" id="SSF51395">
    <property type="entry name" value="FMN-linked oxidoreductases"/>
    <property type="match status" value="1"/>
</dbReference>
<dbReference type="InterPro" id="IPR044152">
    <property type="entry name" value="YqjM-like"/>
</dbReference>
<dbReference type="PANTHER" id="PTHR43303">
    <property type="entry name" value="NADPH DEHYDROGENASE C23G7.10C-RELATED"/>
    <property type="match status" value="1"/>
</dbReference>
<evidence type="ECO:0000259" key="6">
    <source>
        <dbReference type="Pfam" id="PF00724"/>
    </source>
</evidence>
<keyword evidence="4" id="KW-0521">NADP</keyword>
<keyword evidence="8" id="KW-1185">Reference proteome</keyword>
<dbReference type="InterPro" id="IPR001155">
    <property type="entry name" value="OxRdtase_FMN_N"/>
</dbReference>
<comment type="cofactor">
    <cofactor evidence="1">
        <name>FMN</name>
        <dbReference type="ChEBI" id="CHEBI:58210"/>
    </cofactor>
</comment>
<dbReference type="Proteomes" id="UP000198815">
    <property type="component" value="Unassembled WGS sequence"/>
</dbReference>
<evidence type="ECO:0000313" key="8">
    <source>
        <dbReference type="Proteomes" id="UP000198815"/>
    </source>
</evidence>
<evidence type="ECO:0000313" key="7">
    <source>
        <dbReference type="EMBL" id="SER77862.1"/>
    </source>
</evidence>
<dbReference type="CDD" id="cd02932">
    <property type="entry name" value="OYE_YqiM_FMN"/>
    <property type="match status" value="1"/>
</dbReference>
<sequence length="370" mass="40324">MNDQPALLFEPITLRGLTVRNRAWVPPMCQFAVGARNGVPQDWHTVHYGSLAVGGFGLVVCEFTAVSPEGRITPYDTGLWNDEQQQAWSRIVDIVHASGASIGVQLAHAGDKASTERPWPGSRPGLLGVDEGGWAPVGVRNTMLTDRLGRGVPVHGLDEQEIAQVIDAFVAATWRAEQAGFDTVEIHAAHGYLLHQFYSPLTNDRTDGWGGSREKRARLTLDVARAVRATFPAGKPVLLRLSATDWNPRGWSADDSVWLCRQLREIGIDLVDASTGGLPGADIAVGPGYQVGFAERIRREAQIPTAAVGLITDPRQAEEILEQGRADAVDLGREALRDTNWPLRAAHELGVPNERAPWAPPRQRGYWQAA</sequence>
<gene>
    <name evidence="7" type="ORF">SAMN05443377_11046</name>
</gene>
<organism evidence="7 8">
    <name type="scientific">Propionibacterium cyclohexanicum</name>
    <dbReference type="NCBI Taxonomy" id="64702"/>
    <lineage>
        <taxon>Bacteria</taxon>
        <taxon>Bacillati</taxon>
        <taxon>Actinomycetota</taxon>
        <taxon>Actinomycetes</taxon>
        <taxon>Propionibacteriales</taxon>
        <taxon>Propionibacteriaceae</taxon>
        <taxon>Propionibacterium</taxon>
    </lineage>
</organism>
<evidence type="ECO:0000256" key="4">
    <source>
        <dbReference type="ARBA" id="ARBA00022857"/>
    </source>
</evidence>
<reference evidence="7 8" key="1">
    <citation type="submission" date="2016-10" db="EMBL/GenBank/DDBJ databases">
        <authorList>
            <person name="de Groot N.N."/>
        </authorList>
    </citation>
    <scope>NUCLEOTIDE SEQUENCE [LARGE SCALE GENOMIC DNA]</scope>
    <source>
        <strain evidence="7 8">DSM 16859</strain>
    </source>
</reference>
<dbReference type="STRING" id="64702.SAMN05443377_11046"/>
<accession>A0A1H9RYK0</accession>
<evidence type="ECO:0000256" key="3">
    <source>
        <dbReference type="ARBA" id="ARBA00022643"/>
    </source>
</evidence>
<keyword evidence="5" id="KW-0560">Oxidoreductase</keyword>
<dbReference type="Pfam" id="PF00724">
    <property type="entry name" value="Oxidored_FMN"/>
    <property type="match status" value="1"/>
</dbReference>
<dbReference type="RefSeq" id="WP_091969119.1">
    <property type="nucleotide sequence ID" value="NZ_FOGZ01000010.1"/>
</dbReference>